<comment type="caution">
    <text evidence="1">The sequence shown here is derived from an EMBL/GenBank/DDBJ whole genome shotgun (WGS) entry which is preliminary data.</text>
</comment>
<dbReference type="InParanoid" id="A0A7J8GL02"/>
<proteinExistence type="predicted"/>
<dbReference type="EMBL" id="JACASF010000009">
    <property type="protein sequence ID" value="KAF6460617.1"/>
    <property type="molecule type" value="Genomic_DNA"/>
</dbReference>
<dbReference type="PANTHER" id="PTHR45913">
    <property type="entry name" value="EPM2A-INTERACTING PROTEIN 1"/>
    <property type="match status" value="1"/>
</dbReference>
<accession>A0A7J8GL02</accession>
<organism evidence="1 2">
    <name type="scientific">Molossus molossus</name>
    <name type="common">Pallas' mastiff bat</name>
    <name type="synonym">Vespertilio molossus</name>
    <dbReference type="NCBI Taxonomy" id="27622"/>
    <lineage>
        <taxon>Eukaryota</taxon>
        <taxon>Metazoa</taxon>
        <taxon>Chordata</taxon>
        <taxon>Craniata</taxon>
        <taxon>Vertebrata</taxon>
        <taxon>Euteleostomi</taxon>
        <taxon>Mammalia</taxon>
        <taxon>Eutheria</taxon>
        <taxon>Laurasiatheria</taxon>
        <taxon>Chiroptera</taxon>
        <taxon>Yangochiroptera</taxon>
        <taxon>Molossidae</taxon>
        <taxon>Molossus</taxon>
    </lineage>
</organism>
<evidence type="ECO:0000313" key="2">
    <source>
        <dbReference type="Proteomes" id="UP000550707"/>
    </source>
</evidence>
<sequence length="235" mass="27657">MDDLQKGFIALVKKELNHLSLEPCDLIIFHCIRHQESLCAQSLWLNNAMSTVVSCINFVKRRGYNSRHFKELLNDLDSEHHDLIYHCEVRWLSCGNMLMRFYELQDEVKQFMEMKGNPVRELNDSKWLCDLVFIVDTTKYLSELNVKLQGPTQLLSSLLSNVKSFEAKLRLWKVQLERSNKVHFPTLEGQKSSMTLECAGECVKLIEAFYERFKDMKNKQIKMNILNDVIQYRTN</sequence>
<dbReference type="PANTHER" id="PTHR45913:SF5">
    <property type="entry name" value="GENERAL TRANSCRIPTION FACTOR II-I REPEAT DOMAIN-CONTAINING PROTEIN 2A-LIKE PROTEIN"/>
    <property type="match status" value="1"/>
</dbReference>
<dbReference type="AlphaFoldDB" id="A0A7J8GL02"/>
<evidence type="ECO:0000313" key="1">
    <source>
        <dbReference type="EMBL" id="KAF6460617.1"/>
    </source>
</evidence>
<gene>
    <name evidence="1" type="ORF">HJG59_011522</name>
</gene>
<name>A0A7J8GL02_MOLMO</name>
<reference evidence="1 2" key="1">
    <citation type="journal article" date="2020" name="Nature">
        <title>Six reference-quality genomes reveal evolution of bat adaptations.</title>
        <authorList>
            <person name="Jebb D."/>
            <person name="Huang Z."/>
            <person name="Pippel M."/>
            <person name="Hughes G.M."/>
            <person name="Lavrichenko K."/>
            <person name="Devanna P."/>
            <person name="Winkler S."/>
            <person name="Jermiin L.S."/>
            <person name="Skirmuntt E.C."/>
            <person name="Katzourakis A."/>
            <person name="Burkitt-Gray L."/>
            <person name="Ray D.A."/>
            <person name="Sullivan K.A.M."/>
            <person name="Roscito J.G."/>
            <person name="Kirilenko B.M."/>
            <person name="Davalos L.M."/>
            <person name="Corthals A.P."/>
            <person name="Power M.L."/>
            <person name="Jones G."/>
            <person name="Ransome R.D."/>
            <person name="Dechmann D.K.N."/>
            <person name="Locatelli A.G."/>
            <person name="Puechmaille S.J."/>
            <person name="Fedrigo O."/>
            <person name="Jarvis E.D."/>
            <person name="Hiller M."/>
            <person name="Vernes S.C."/>
            <person name="Myers E.W."/>
            <person name="Teeling E.C."/>
        </authorList>
    </citation>
    <scope>NUCLEOTIDE SEQUENCE [LARGE SCALE GENOMIC DNA]</scope>
    <source>
        <strain evidence="1">MMolMol1</strain>
        <tissue evidence="1">Muscle</tissue>
    </source>
</reference>
<keyword evidence="2" id="KW-1185">Reference proteome</keyword>
<protein>
    <submittedName>
        <fullName evidence="1">Uncharacterized protein</fullName>
    </submittedName>
</protein>
<dbReference type="Proteomes" id="UP000550707">
    <property type="component" value="Unassembled WGS sequence"/>
</dbReference>